<proteinExistence type="predicted"/>
<evidence type="ECO:0000313" key="2">
    <source>
        <dbReference type="Proteomes" id="UP000533724"/>
    </source>
</evidence>
<dbReference type="Proteomes" id="UP000533724">
    <property type="component" value="Unassembled WGS sequence"/>
</dbReference>
<dbReference type="EMBL" id="JACIHI010000014">
    <property type="protein sequence ID" value="MBB4441961.1"/>
    <property type="molecule type" value="Genomic_DNA"/>
</dbReference>
<name>A0A7W6URB9_9HYPH</name>
<sequence length="102" mass="11672">MTDHPDIAKHMMPLRYPQYCDAGSGGRPPHQVTTHREYVGGTDKIDSGSTYYFKEDGSLVISRQYFNPHRLEKTTGTADVTANYSRKPDFGQYEDLIRLERS</sequence>
<accession>A0A7W6URB9</accession>
<evidence type="ECO:0000313" key="1">
    <source>
        <dbReference type="EMBL" id="MBB4441961.1"/>
    </source>
</evidence>
<comment type="caution">
    <text evidence="1">The sequence shown here is derived from an EMBL/GenBank/DDBJ whole genome shotgun (WGS) entry which is preliminary data.</text>
</comment>
<organism evidence="1 2">
    <name type="scientific">Rhizobium esperanzae</name>
    <dbReference type="NCBI Taxonomy" id="1967781"/>
    <lineage>
        <taxon>Bacteria</taxon>
        <taxon>Pseudomonadati</taxon>
        <taxon>Pseudomonadota</taxon>
        <taxon>Alphaproteobacteria</taxon>
        <taxon>Hyphomicrobiales</taxon>
        <taxon>Rhizobiaceae</taxon>
        <taxon>Rhizobium/Agrobacterium group</taxon>
        <taxon>Rhizobium</taxon>
    </lineage>
</organism>
<protein>
    <submittedName>
        <fullName evidence="1">Uncharacterized protein</fullName>
    </submittedName>
</protein>
<gene>
    <name evidence="1" type="ORF">GGE15_005252</name>
</gene>
<dbReference type="AlphaFoldDB" id="A0A7W6URB9"/>
<reference evidence="1 2" key="1">
    <citation type="submission" date="2020-08" db="EMBL/GenBank/DDBJ databases">
        <title>Genomic Encyclopedia of Type Strains, Phase IV (KMG-V): Genome sequencing to study the core and pangenomes of soil and plant-associated prokaryotes.</title>
        <authorList>
            <person name="Whitman W."/>
        </authorList>
    </citation>
    <scope>NUCLEOTIDE SEQUENCE [LARGE SCALE GENOMIC DNA]</scope>
    <source>
        <strain evidence="1 2">SEMIA 414</strain>
    </source>
</reference>